<reference evidence="3" key="1">
    <citation type="submission" date="2023-06" db="EMBL/GenBank/DDBJ databases">
        <title>Genome-scale phylogeny and comparative genomics of the fungal order Sordariales.</title>
        <authorList>
            <consortium name="Lawrence Berkeley National Laboratory"/>
            <person name="Hensen N."/>
            <person name="Bonometti L."/>
            <person name="Westerberg I."/>
            <person name="Brannstrom I.O."/>
            <person name="Guillou S."/>
            <person name="Cros-Aarteil S."/>
            <person name="Calhoun S."/>
            <person name="Haridas S."/>
            <person name="Kuo A."/>
            <person name="Mondo S."/>
            <person name="Pangilinan J."/>
            <person name="Riley R."/>
            <person name="Labutti K."/>
            <person name="Andreopoulos B."/>
            <person name="Lipzen A."/>
            <person name="Chen C."/>
            <person name="Yanf M."/>
            <person name="Daum C."/>
            <person name="Ng V."/>
            <person name="Clum A."/>
            <person name="Steindorff A."/>
            <person name="Ohm R."/>
            <person name="Martin F."/>
            <person name="Silar P."/>
            <person name="Natvig D."/>
            <person name="Lalanne C."/>
            <person name="Gautier V."/>
            <person name="Ament-Velasquez S.L."/>
            <person name="Kruys A."/>
            <person name="Hutchinson M.I."/>
            <person name="Powell A.J."/>
            <person name="Barry K."/>
            <person name="Miller A.N."/>
            <person name="Grigoriev I.V."/>
            <person name="Debuchy R."/>
            <person name="Gladieux P."/>
            <person name="Thoren M.H."/>
            <person name="Johannesson H."/>
        </authorList>
    </citation>
    <scope>NUCLEOTIDE SEQUENCE</scope>
    <source>
        <strain evidence="3">PSN4</strain>
    </source>
</reference>
<dbReference type="AlphaFoldDB" id="A0AAJ0BK18"/>
<organism evidence="3 4">
    <name type="scientific">Echria macrotheca</name>
    <dbReference type="NCBI Taxonomy" id="438768"/>
    <lineage>
        <taxon>Eukaryota</taxon>
        <taxon>Fungi</taxon>
        <taxon>Dikarya</taxon>
        <taxon>Ascomycota</taxon>
        <taxon>Pezizomycotina</taxon>
        <taxon>Sordariomycetes</taxon>
        <taxon>Sordariomycetidae</taxon>
        <taxon>Sordariales</taxon>
        <taxon>Schizotheciaceae</taxon>
        <taxon>Echria</taxon>
    </lineage>
</organism>
<evidence type="ECO:0000259" key="2">
    <source>
        <dbReference type="Pfam" id="PF01425"/>
    </source>
</evidence>
<evidence type="ECO:0000256" key="1">
    <source>
        <dbReference type="SAM" id="MobiDB-lite"/>
    </source>
</evidence>
<protein>
    <submittedName>
        <fullName evidence="3">Amidase family protein</fullName>
    </submittedName>
</protein>
<sequence>MAAQQHVRKLQRQPPASPAPPELQPPLLNGFSVHEATLADLHEHFAAGHFTYEEYTAYCLSRIEVLNPHLSAIIETNPDACALAAELDTRPPDASENVHSGQQTVGPLYGIPVLLKDNIATADRTQTTAGSLALVGSKPKEDAHVVKLLREAGAIPIGKANMSEWASLRSKTASAGYSPRGGQCRNPYDLEMSPFSSSAGSAAAVAAGMVPVALGTETDTSVIGPAGANGVVGIKPGVGVTSRRGTVPISGKMDVVGCFGRTVADAAAVLEVISGPDPSDEPTTKKRRDVNYREWLTGSETLKGAKFGIPFKRCWEMVEPSCKAVAEKVVDAIRKAGAEVVEVDFPSVEERVGKDGSWDWERGTDRTAEWTVAKVDGYNGMTEYLQELEESKVRSVEDVVEFNKEHDEEEGANPGTMPNVYPKGQDNLEELAETKGVEGNTYHAALRHIREQTRRNGIDAVLSYTDPKTGKKDDLDALLFCDRKGIGQQYAAQAGYPVVCIPIGVDKDGIPVSLSFQHSALKEPELVKWASAVEDLWNKENGWRPLPAFKNLGAKNVPIGRVDD</sequence>
<name>A0AAJ0BK18_9PEZI</name>
<evidence type="ECO:0000313" key="3">
    <source>
        <dbReference type="EMBL" id="KAK1757326.1"/>
    </source>
</evidence>
<dbReference type="SUPFAM" id="SSF75304">
    <property type="entry name" value="Amidase signature (AS) enzymes"/>
    <property type="match status" value="1"/>
</dbReference>
<dbReference type="InterPro" id="IPR023631">
    <property type="entry name" value="Amidase_dom"/>
</dbReference>
<feature type="region of interest" description="Disordered" evidence="1">
    <location>
        <begin position="403"/>
        <end position="424"/>
    </location>
</feature>
<dbReference type="EMBL" id="MU839830">
    <property type="protein sequence ID" value="KAK1757326.1"/>
    <property type="molecule type" value="Genomic_DNA"/>
</dbReference>
<accession>A0AAJ0BK18</accession>
<dbReference type="Proteomes" id="UP001239445">
    <property type="component" value="Unassembled WGS sequence"/>
</dbReference>
<comment type="caution">
    <text evidence="3">The sequence shown here is derived from an EMBL/GenBank/DDBJ whole genome shotgun (WGS) entry which is preliminary data.</text>
</comment>
<feature type="compositionally biased region" description="Pro residues" evidence="1">
    <location>
        <begin position="15"/>
        <end position="24"/>
    </location>
</feature>
<evidence type="ECO:0000313" key="4">
    <source>
        <dbReference type="Proteomes" id="UP001239445"/>
    </source>
</evidence>
<proteinExistence type="predicted"/>
<feature type="domain" description="Amidase" evidence="2">
    <location>
        <begin position="54"/>
        <end position="526"/>
    </location>
</feature>
<feature type="compositionally biased region" description="Basic residues" evidence="1">
    <location>
        <begin position="1"/>
        <end position="11"/>
    </location>
</feature>
<dbReference type="InterPro" id="IPR036928">
    <property type="entry name" value="AS_sf"/>
</dbReference>
<feature type="region of interest" description="Disordered" evidence="1">
    <location>
        <begin position="1"/>
        <end position="28"/>
    </location>
</feature>
<gene>
    <name evidence="3" type="ORF">QBC47DRAFT_295644</name>
</gene>
<dbReference type="PANTHER" id="PTHR42678:SF37">
    <property type="entry name" value="AMIDASE C869.01-RELATED"/>
    <property type="match status" value="1"/>
</dbReference>
<keyword evidence="4" id="KW-1185">Reference proteome</keyword>
<dbReference type="Gene3D" id="3.90.1300.10">
    <property type="entry name" value="Amidase signature (AS) domain"/>
    <property type="match status" value="1"/>
</dbReference>
<dbReference type="Pfam" id="PF01425">
    <property type="entry name" value="Amidase"/>
    <property type="match status" value="1"/>
</dbReference>
<dbReference type="PANTHER" id="PTHR42678">
    <property type="entry name" value="AMIDASE"/>
    <property type="match status" value="1"/>
</dbReference>